<evidence type="ECO:0000313" key="6">
    <source>
        <dbReference type="Proteomes" id="UP000325302"/>
    </source>
</evidence>
<dbReference type="GO" id="GO:0003676">
    <property type="term" value="F:nucleic acid binding"/>
    <property type="evidence" value="ECO:0007669"/>
    <property type="project" value="InterPro"/>
</dbReference>
<dbReference type="Pfam" id="PF01223">
    <property type="entry name" value="Endonuclease_NS"/>
    <property type="match status" value="1"/>
</dbReference>
<dbReference type="InterPro" id="IPR020821">
    <property type="entry name" value="ENPP1-3/EXOG-like_nuc-like"/>
</dbReference>
<dbReference type="SUPFAM" id="SSF54060">
    <property type="entry name" value="His-Me finger endonucleases"/>
    <property type="match status" value="1"/>
</dbReference>
<feature type="domain" description="ENPP1-3/EXOG-like endonuclease/phosphodiesterase" evidence="3">
    <location>
        <begin position="83"/>
        <end position="285"/>
    </location>
</feature>
<dbReference type="PANTHER" id="PTHR13966">
    <property type="entry name" value="ENDONUCLEASE RELATED"/>
    <property type="match status" value="1"/>
</dbReference>
<sequence length="313" mass="35920">MFNSPRPTSRSRRKVTRKHKKTLTQVWLKSGRKQPAWILVLMLVLASAAYLVERQIRETHAYAGLPQAHQAWQAETWHRVLRNPGFMVGYSDLRMNPLWVTYRLDAGTPGPIGRRPPTFSADWRTLIRIDHHDYTGSGYDRGHLAPNYAMARVHGREAQLKSFLMTNISPQTPELNRQVWQRIEAAAMDHFVPIKGELWVITGPVFSGFLFGSEVERLSSSWVEIPDAFYKIFIAPATAERPLKVLAFLVPQNVRGNEPLGQFLVSVREIEDKTGLNFLHRLPQDLQDRVETQVLPAPWQLDKVSRQPGRYAQ</sequence>
<proteinExistence type="predicted"/>
<evidence type="ECO:0000256" key="2">
    <source>
        <dbReference type="PIRSR" id="PIRSR640255-2"/>
    </source>
</evidence>
<dbReference type="EMBL" id="SMRS01000012">
    <property type="protein sequence ID" value="KAA0873576.1"/>
    <property type="molecule type" value="Genomic_DNA"/>
</dbReference>
<dbReference type="Gene3D" id="3.40.570.10">
    <property type="entry name" value="Extracellular Endonuclease, subunit A"/>
    <property type="match status" value="1"/>
</dbReference>
<comment type="caution">
    <text evidence="5">The sequence shown here is derived from an EMBL/GenBank/DDBJ whole genome shotgun (WGS) entry which is preliminary data.</text>
</comment>
<feature type="domain" description="DNA/RNA non-specific endonuclease/pyrophosphatase/phosphodiesterase" evidence="4">
    <location>
        <begin position="82"/>
        <end position="285"/>
    </location>
</feature>
<dbReference type="RefSeq" id="WP_149391840.1">
    <property type="nucleotide sequence ID" value="NZ_SMRS01000012.1"/>
</dbReference>
<dbReference type="GO" id="GO:0046872">
    <property type="term" value="F:metal ion binding"/>
    <property type="evidence" value="ECO:0007669"/>
    <property type="project" value="UniProtKB-KW"/>
</dbReference>
<dbReference type="Proteomes" id="UP000325302">
    <property type="component" value="Unassembled WGS sequence"/>
</dbReference>
<organism evidence="5 6">
    <name type="scientific">Nitrincola tapanii</name>
    <dbReference type="NCBI Taxonomy" id="1708751"/>
    <lineage>
        <taxon>Bacteria</taxon>
        <taxon>Pseudomonadati</taxon>
        <taxon>Pseudomonadota</taxon>
        <taxon>Gammaproteobacteria</taxon>
        <taxon>Oceanospirillales</taxon>
        <taxon>Oceanospirillaceae</taxon>
        <taxon>Nitrincola</taxon>
    </lineage>
</organism>
<evidence type="ECO:0000313" key="5">
    <source>
        <dbReference type="EMBL" id="KAA0873576.1"/>
    </source>
</evidence>
<dbReference type="GO" id="GO:0016787">
    <property type="term" value="F:hydrolase activity"/>
    <property type="evidence" value="ECO:0007669"/>
    <property type="project" value="InterPro"/>
</dbReference>
<dbReference type="GO" id="GO:0004519">
    <property type="term" value="F:endonuclease activity"/>
    <property type="evidence" value="ECO:0007669"/>
    <property type="project" value="UniProtKB-KW"/>
</dbReference>
<gene>
    <name evidence="5" type="ORF">E1H14_12610</name>
</gene>
<evidence type="ECO:0000259" key="3">
    <source>
        <dbReference type="SMART" id="SM00477"/>
    </source>
</evidence>
<keyword evidence="5" id="KW-0378">Hydrolase</keyword>
<keyword evidence="5" id="KW-0255">Endonuclease</keyword>
<dbReference type="SMART" id="SM00477">
    <property type="entry name" value="NUC"/>
    <property type="match status" value="1"/>
</dbReference>
<dbReference type="SMART" id="SM00892">
    <property type="entry name" value="Endonuclease_NS"/>
    <property type="match status" value="1"/>
</dbReference>
<dbReference type="PANTHER" id="PTHR13966:SF5">
    <property type="entry name" value="ENDONUCLEASE G, MITOCHONDRIAL"/>
    <property type="match status" value="1"/>
</dbReference>
<name>A0A5A9VYM4_9GAMM</name>
<dbReference type="InterPro" id="IPR044925">
    <property type="entry name" value="His-Me_finger_sf"/>
</dbReference>
<dbReference type="InterPro" id="IPR044929">
    <property type="entry name" value="DNA/RNA_non-sp_Endonuclease_sf"/>
</dbReference>
<dbReference type="InterPro" id="IPR040255">
    <property type="entry name" value="Non-specific_endonuclease"/>
</dbReference>
<dbReference type="OrthoDB" id="9811262at2"/>
<feature type="binding site" evidence="2">
    <location>
        <position position="176"/>
    </location>
    <ligand>
        <name>Mg(2+)</name>
        <dbReference type="ChEBI" id="CHEBI:18420"/>
        <note>catalytic</note>
    </ligand>
</feature>
<keyword evidence="5" id="KW-0540">Nuclease</keyword>
<keyword evidence="6" id="KW-1185">Reference proteome</keyword>
<accession>A0A5A9VYM4</accession>
<dbReference type="AlphaFoldDB" id="A0A5A9VYM4"/>
<protein>
    <submittedName>
        <fullName evidence="5">DNA/RNA non-specific endonuclease</fullName>
    </submittedName>
</protein>
<dbReference type="InterPro" id="IPR001604">
    <property type="entry name" value="Endo_G_ENPP1-like_dom"/>
</dbReference>
<keyword evidence="2" id="KW-0479">Metal-binding</keyword>
<feature type="active site" description="Proton acceptor" evidence="1">
    <location>
        <position position="143"/>
    </location>
</feature>
<evidence type="ECO:0000259" key="4">
    <source>
        <dbReference type="SMART" id="SM00892"/>
    </source>
</evidence>
<evidence type="ECO:0000256" key="1">
    <source>
        <dbReference type="PIRSR" id="PIRSR640255-1"/>
    </source>
</evidence>
<reference evidence="5 6" key="1">
    <citation type="submission" date="2019-03" db="EMBL/GenBank/DDBJ databases">
        <title>Nitrincola sp. nov. isolated from an Indian soda lake.</title>
        <authorList>
            <person name="Joshi A."/>
            <person name="Thite S.V."/>
            <person name="Joseph N."/>
            <person name="Dhotre D."/>
            <person name="Moorthy M."/>
            <person name="Shouche Y.S."/>
        </authorList>
    </citation>
    <scope>NUCLEOTIDE SEQUENCE [LARGE SCALE GENOMIC DNA]</scope>
    <source>
        <strain evidence="5 6">MEB193</strain>
    </source>
</reference>